<dbReference type="Pfam" id="PF01938">
    <property type="entry name" value="TRAM"/>
    <property type="match status" value="1"/>
</dbReference>
<sequence>NLKHIEKKHTILITEEGKNGTFVGRSENYKPVVIKENIDIGEFVPIKVIDAASTYLVGSII</sequence>
<gene>
    <name evidence="2" type="ORF">S12H4_42844</name>
</gene>
<dbReference type="AlphaFoldDB" id="X1VX30"/>
<dbReference type="InterPro" id="IPR002792">
    <property type="entry name" value="TRAM_dom"/>
</dbReference>
<accession>X1VX30</accession>
<comment type="caution">
    <text evidence="2">The sequence shown here is derived from an EMBL/GenBank/DDBJ whole genome shotgun (WGS) entry which is preliminary data.</text>
</comment>
<proteinExistence type="predicted"/>
<dbReference type="EMBL" id="BARW01026249">
    <property type="protein sequence ID" value="GAJ16025.1"/>
    <property type="molecule type" value="Genomic_DNA"/>
</dbReference>
<name>X1VX30_9ZZZZ</name>
<feature type="domain" description="TRAM" evidence="1">
    <location>
        <begin position="2"/>
        <end position="61"/>
    </location>
</feature>
<evidence type="ECO:0000313" key="2">
    <source>
        <dbReference type="EMBL" id="GAJ16025.1"/>
    </source>
</evidence>
<reference evidence="2" key="1">
    <citation type="journal article" date="2014" name="Front. Microbiol.">
        <title>High frequency of phylogenetically diverse reductive dehalogenase-homologous genes in deep subseafloor sedimentary metagenomes.</title>
        <authorList>
            <person name="Kawai M."/>
            <person name="Futagami T."/>
            <person name="Toyoda A."/>
            <person name="Takaki Y."/>
            <person name="Nishi S."/>
            <person name="Hori S."/>
            <person name="Arai W."/>
            <person name="Tsubouchi T."/>
            <person name="Morono Y."/>
            <person name="Uchiyama I."/>
            <person name="Ito T."/>
            <person name="Fujiyama A."/>
            <person name="Inagaki F."/>
            <person name="Takami H."/>
        </authorList>
    </citation>
    <scope>NUCLEOTIDE SEQUENCE</scope>
    <source>
        <strain evidence="2">Expedition CK06-06</strain>
    </source>
</reference>
<dbReference type="PROSITE" id="PS50926">
    <property type="entry name" value="TRAM"/>
    <property type="match status" value="1"/>
</dbReference>
<organism evidence="2">
    <name type="scientific">marine sediment metagenome</name>
    <dbReference type="NCBI Taxonomy" id="412755"/>
    <lineage>
        <taxon>unclassified sequences</taxon>
        <taxon>metagenomes</taxon>
        <taxon>ecological metagenomes</taxon>
    </lineage>
</organism>
<feature type="non-terminal residue" evidence="2">
    <location>
        <position position="1"/>
    </location>
</feature>
<evidence type="ECO:0000259" key="1">
    <source>
        <dbReference type="PROSITE" id="PS50926"/>
    </source>
</evidence>
<protein>
    <recommendedName>
        <fullName evidence="1">TRAM domain-containing protein</fullName>
    </recommendedName>
</protein>